<comment type="caution">
    <text evidence="2">The sequence shown here is derived from an EMBL/GenBank/DDBJ whole genome shotgun (WGS) entry which is preliminary data.</text>
</comment>
<reference evidence="2 3" key="1">
    <citation type="submission" date="2015-07" db="EMBL/GenBank/DDBJ databases">
        <title>Acinetobacter yuneri, a novel member of Acinetobacter calcoaceticus-Acinetobacter baumannii complex isolated from clinical specimen.</title>
        <authorList>
            <person name="Yu Y."/>
        </authorList>
    </citation>
    <scope>NUCLEOTIDE SEQUENCE [LARGE SCALE GENOMIC DNA]</scope>
    <source>
        <strain evidence="2 3">A362</strain>
    </source>
</reference>
<dbReference type="InterPro" id="IPR054252">
    <property type="entry name" value="Pam3_gp18"/>
</dbReference>
<evidence type="ECO:0000259" key="1">
    <source>
        <dbReference type="Pfam" id="PF22479"/>
    </source>
</evidence>
<feature type="domain" description="Cyanophage baseplate Pam3 plug gp18" evidence="1">
    <location>
        <begin position="2"/>
        <end position="96"/>
    </location>
</feature>
<dbReference type="Pfam" id="PF22479">
    <property type="entry name" value="Pam3_gp18"/>
    <property type="match status" value="1"/>
</dbReference>
<gene>
    <name evidence="2" type="ORF">AC058_18355</name>
</gene>
<dbReference type="EMBL" id="LFZS01000025">
    <property type="protein sequence ID" value="ONN52121.1"/>
    <property type="molecule type" value="Genomic_DNA"/>
</dbReference>
<protein>
    <submittedName>
        <fullName evidence="2">Bacteriophage protein</fullName>
    </submittedName>
</protein>
<dbReference type="AlphaFoldDB" id="A0A1V2UQ84"/>
<dbReference type="RefSeq" id="WP_077170172.1">
    <property type="nucleotide sequence ID" value="NZ_LFZS01000025.1"/>
</dbReference>
<evidence type="ECO:0000313" key="3">
    <source>
        <dbReference type="Proteomes" id="UP000189376"/>
    </source>
</evidence>
<keyword evidence="3" id="KW-1185">Reference proteome</keyword>
<sequence length="97" mass="11150">MIYEIPLNNGNQKFSTRLGGTQYKLQLIYRVDSWFLDIFDNADNPLIAGLPLLMGDNLLIQHQHIISGSLYVLNTNEDEIQQFTDLGTMIKLFWSDS</sequence>
<name>A0A1V2UQ84_9GAMM</name>
<evidence type="ECO:0000313" key="2">
    <source>
        <dbReference type="EMBL" id="ONN52121.1"/>
    </source>
</evidence>
<dbReference type="Proteomes" id="UP000189376">
    <property type="component" value="Unassembled WGS sequence"/>
</dbReference>
<proteinExistence type="predicted"/>
<accession>A0A1V2UQ84</accession>
<organism evidence="2 3">
    <name type="scientific">Acinetobacter genomosp. 33YU</name>
    <dbReference type="NCBI Taxonomy" id="1675530"/>
    <lineage>
        <taxon>Bacteria</taxon>
        <taxon>Pseudomonadati</taxon>
        <taxon>Pseudomonadota</taxon>
        <taxon>Gammaproteobacteria</taxon>
        <taxon>Moraxellales</taxon>
        <taxon>Moraxellaceae</taxon>
        <taxon>Acinetobacter</taxon>
    </lineage>
</organism>